<dbReference type="EMBL" id="UZAU01000371">
    <property type="status" value="NOT_ANNOTATED_CDS"/>
    <property type="molecule type" value="Genomic_DNA"/>
</dbReference>
<dbReference type="InterPro" id="IPR016283">
    <property type="entry name" value="Glyco_hydro_19"/>
</dbReference>
<sequence length="357" mass="38828">MKHYYLCLCSIITALFLLVNVSSYAVAAGECGKDAGGALCAEGFCCSNYGYCGQTDDYCAPDKCQSQCPTPSPPPPPSPPSPPPPPFTPPPPASPEDISNIITPSIFEEMLTYRNDPRCKSNGFYTYDAFITAARNFPSFGTTGTLETRKRELAAFLAQTSHETTGGWPTAEGGPYAWGYCFISEVGQPGSYCVPSTEWPCVPGKKYYGRGPIQISYNYNYGPAGQALGLELLSNPDLVATDAVVSFKTAIWFWMTPQYNKPSCHDVIVGEWIPTPADVAANRLPGYGVITNIINGGLECGHGEDDRVKDRIGFYERYCGILGVSTGENVDCYHQHSFGFRLMNARSYGVIKMSVDE</sequence>
<dbReference type="CDD" id="cd00035">
    <property type="entry name" value="ChtBD1"/>
    <property type="match status" value="1"/>
</dbReference>
<evidence type="ECO:0000313" key="11">
    <source>
        <dbReference type="EnsemblPlants" id="cds.evm.model.04.930"/>
    </source>
</evidence>
<dbReference type="PANTHER" id="PTHR22595">
    <property type="entry name" value="CHITINASE-RELATED"/>
    <property type="match status" value="1"/>
</dbReference>
<evidence type="ECO:0000256" key="5">
    <source>
        <dbReference type="PIRSR" id="PIRSR001060-1"/>
    </source>
</evidence>
<proteinExistence type="predicted"/>
<evidence type="ECO:0000256" key="9">
    <source>
        <dbReference type="SAM" id="SignalP"/>
    </source>
</evidence>
<feature type="region of interest" description="Disordered" evidence="8">
    <location>
        <begin position="70"/>
        <end position="99"/>
    </location>
</feature>
<dbReference type="CDD" id="cd00325">
    <property type="entry name" value="chitinase_GH19"/>
    <property type="match status" value="1"/>
</dbReference>
<dbReference type="GO" id="GO:0050832">
    <property type="term" value="P:defense response to fungus"/>
    <property type="evidence" value="ECO:0007669"/>
    <property type="project" value="UniProtKB-ARBA"/>
</dbReference>
<protein>
    <recommendedName>
        <fullName evidence="10">Chitin-binding type-1 domain-containing protein</fullName>
    </recommendedName>
</protein>
<feature type="disulfide bond" evidence="6 7">
    <location>
        <begin position="31"/>
        <end position="46"/>
    </location>
</feature>
<reference evidence="11" key="2">
    <citation type="submission" date="2021-03" db="UniProtKB">
        <authorList>
            <consortium name="EnsemblPlants"/>
        </authorList>
    </citation>
    <scope>IDENTIFICATION</scope>
</reference>
<evidence type="ECO:0000256" key="3">
    <source>
        <dbReference type="ARBA" id="ARBA00022821"/>
    </source>
</evidence>
<dbReference type="PROSITE" id="PS00026">
    <property type="entry name" value="CHIT_BIND_I_1"/>
    <property type="match status" value="1"/>
</dbReference>
<feature type="disulfide bond" evidence="6">
    <location>
        <begin position="193"/>
        <end position="201"/>
    </location>
</feature>
<dbReference type="InterPro" id="IPR036861">
    <property type="entry name" value="Endochitinase-like_sf"/>
</dbReference>
<dbReference type="OrthoDB" id="5985073at2759"/>
<keyword evidence="12" id="KW-1185">Reference proteome</keyword>
<evidence type="ECO:0000259" key="10">
    <source>
        <dbReference type="PROSITE" id="PS50941"/>
    </source>
</evidence>
<dbReference type="PROSITE" id="PS00773">
    <property type="entry name" value="CHITINASE_19_1"/>
    <property type="match status" value="1"/>
</dbReference>
<dbReference type="PROSITE" id="PS00774">
    <property type="entry name" value="CHITINASE_19_2"/>
    <property type="match status" value="1"/>
</dbReference>
<evidence type="ECO:0000256" key="4">
    <source>
        <dbReference type="ARBA" id="ARBA00023157"/>
    </source>
</evidence>
<dbReference type="SMART" id="SM00270">
    <property type="entry name" value="ChtBD1"/>
    <property type="match status" value="1"/>
</dbReference>
<feature type="signal peptide" evidence="9">
    <location>
        <begin position="1"/>
        <end position="23"/>
    </location>
</feature>
<dbReference type="Proteomes" id="UP000596661">
    <property type="component" value="Chromosome 4"/>
</dbReference>
<evidence type="ECO:0000256" key="2">
    <source>
        <dbReference type="ARBA" id="ARBA00022729"/>
    </source>
</evidence>
<feature type="disulfide bond" evidence="6 7">
    <location>
        <begin position="40"/>
        <end position="52"/>
    </location>
</feature>
<dbReference type="GO" id="GO:0006032">
    <property type="term" value="P:chitin catabolic process"/>
    <property type="evidence" value="ECO:0007669"/>
    <property type="project" value="InterPro"/>
</dbReference>
<dbReference type="SUPFAM" id="SSF53955">
    <property type="entry name" value="Lysozyme-like"/>
    <property type="match status" value="1"/>
</dbReference>
<evidence type="ECO:0000256" key="6">
    <source>
        <dbReference type="PIRSR" id="PIRSR001060-2"/>
    </source>
</evidence>
<dbReference type="Gene3D" id="3.30.60.10">
    <property type="entry name" value="Endochitinase-like"/>
    <property type="match status" value="1"/>
</dbReference>
<keyword evidence="4 6" id="KW-1015">Disulfide bond</keyword>
<dbReference type="InterPro" id="IPR001002">
    <property type="entry name" value="Chitin-bd_1"/>
</dbReference>
<feature type="disulfide bond" evidence="6">
    <location>
        <begin position="300"/>
        <end position="332"/>
    </location>
</feature>
<feature type="disulfide bond" evidence="6 7">
    <location>
        <begin position="45"/>
        <end position="59"/>
    </location>
</feature>
<dbReference type="InterPro" id="IPR018371">
    <property type="entry name" value="Chitin-binding_1_CS"/>
</dbReference>
<feature type="compositionally biased region" description="Pro residues" evidence="8">
    <location>
        <begin position="70"/>
        <end position="94"/>
    </location>
</feature>
<name>A0A803PJ95_CANSA</name>
<dbReference type="EnsemblPlants" id="evm.model.04.930">
    <property type="protein sequence ID" value="cds.evm.model.04.930"/>
    <property type="gene ID" value="evm.TU.04.930"/>
</dbReference>
<organism evidence="11 12">
    <name type="scientific">Cannabis sativa</name>
    <name type="common">Hemp</name>
    <name type="synonym">Marijuana</name>
    <dbReference type="NCBI Taxonomy" id="3483"/>
    <lineage>
        <taxon>Eukaryota</taxon>
        <taxon>Viridiplantae</taxon>
        <taxon>Streptophyta</taxon>
        <taxon>Embryophyta</taxon>
        <taxon>Tracheophyta</taxon>
        <taxon>Spermatophyta</taxon>
        <taxon>Magnoliopsida</taxon>
        <taxon>eudicotyledons</taxon>
        <taxon>Gunneridae</taxon>
        <taxon>Pentapetalae</taxon>
        <taxon>rosids</taxon>
        <taxon>fabids</taxon>
        <taxon>Rosales</taxon>
        <taxon>Cannabaceae</taxon>
        <taxon>Cannabis</taxon>
    </lineage>
</organism>
<accession>A0A803PJ95</accession>
<dbReference type="Pfam" id="PF00182">
    <property type="entry name" value="Glyco_hydro_19"/>
    <property type="match status" value="1"/>
</dbReference>
<dbReference type="InterPro" id="IPR000726">
    <property type="entry name" value="Glyco_hydro_19_cat"/>
</dbReference>
<dbReference type="GO" id="GO:0016998">
    <property type="term" value="P:cell wall macromolecule catabolic process"/>
    <property type="evidence" value="ECO:0007669"/>
    <property type="project" value="InterPro"/>
</dbReference>
<feature type="chain" id="PRO_5031408772" description="Chitin-binding type-1 domain-containing protein" evidence="9">
    <location>
        <begin position="24"/>
        <end position="357"/>
    </location>
</feature>
<dbReference type="PROSITE" id="PS50941">
    <property type="entry name" value="CHIT_BIND_I_2"/>
    <property type="match status" value="1"/>
</dbReference>
<keyword evidence="1 7" id="KW-0147">Chitin-binding</keyword>
<feature type="active site" description="Proton donor" evidence="5">
    <location>
        <position position="163"/>
    </location>
</feature>
<feature type="disulfide bond" evidence="6 7">
    <location>
        <begin position="64"/>
        <end position="68"/>
    </location>
</feature>
<feature type="domain" description="Chitin-binding type-1" evidence="10">
    <location>
        <begin position="28"/>
        <end position="70"/>
    </location>
</feature>
<dbReference type="Pfam" id="PF00187">
    <property type="entry name" value="Chitin_bind_1"/>
    <property type="match status" value="1"/>
</dbReference>
<dbReference type="GO" id="GO:0005975">
    <property type="term" value="P:carbohydrate metabolic process"/>
    <property type="evidence" value="ECO:0007669"/>
    <property type="project" value="InterPro"/>
</dbReference>
<evidence type="ECO:0000256" key="1">
    <source>
        <dbReference type="ARBA" id="ARBA00022669"/>
    </source>
</evidence>
<dbReference type="SUPFAM" id="SSF57016">
    <property type="entry name" value="Plant lectins/antimicrobial peptides"/>
    <property type="match status" value="1"/>
</dbReference>
<dbReference type="PANTHER" id="PTHR22595:SF79">
    <property type="entry name" value="CHITINASE 12"/>
    <property type="match status" value="1"/>
</dbReference>
<reference evidence="11" key="1">
    <citation type="submission" date="2018-11" db="EMBL/GenBank/DDBJ databases">
        <authorList>
            <person name="Grassa J C."/>
        </authorList>
    </citation>
    <scope>NUCLEOTIDE SEQUENCE [LARGE SCALE GENOMIC DNA]</scope>
</reference>
<keyword evidence="3" id="KW-0611">Plant defense</keyword>
<dbReference type="Gene3D" id="1.10.530.10">
    <property type="match status" value="1"/>
</dbReference>
<dbReference type="GO" id="GO:0008061">
    <property type="term" value="F:chitin binding"/>
    <property type="evidence" value="ECO:0007669"/>
    <property type="project" value="UniProtKB-UniRule"/>
</dbReference>
<keyword evidence="2 9" id="KW-0732">Signal</keyword>
<dbReference type="FunFam" id="3.30.20.10:FF:000001">
    <property type="entry name" value="Endochitinase (Chitinase)"/>
    <property type="match status" value="1"/>
</dbReference>
<dbReference type="Gene3D" id="3.30.20.10">
    <property type="entry name" value="Endochitinase, domain 2"/>
    <property type="match status" value="1"/>
</dbReference>
<evidence type="ECO:0000256" key="7">
    <source>
        <dbReference type="PROSITE-ProRule" id="PRU00261"/>
    </source>
</evidence>
<dbReference type="OMA" id="VDCANQR"/>
<dbReference type="Gramene" id="evm.model.04.930">
    <property type="protein sequence ID" value="cds.evm.model.04.930"/>
    <property type="gene ID" value="evm.TU.04.930"/>
</dbReference>
<feature type="disulfide bond" evidence="6">
    <location>
        <begin position="119"/>
        <end position="181"/>
    </location>
</feature>
<dbReference type="GO" id="GO:0004568">
    <property type="term" value="F:chitinase activity"/>
    <property type="evidence" value="ECO:0007669"/>
    <property type="project" value="InterPro"/>
</dbReference>
<dbReference type="AlphaFoldDB" id="A0A803PJ95"/>
<dbReference type="InterPro" id="IPR023346">
    <property type="entry name" value="Lysozyme-like_dom_sf"/>
</dbReference>
<evidence type="ECO:0000313" key="12">
    <source>
        <dbReference type="Proteomes" id="UP000596661"/>
    </source>
</evidence>
<dbReference type="PIRSF" id="PIRSF001060">
    <property type="entry name" value="Endochitinase"/>
    <property type="match status" value="1"/>
</dbReference>
<evidence type="ECO:0000256" key="8">
    <source>
        <dbReference type="SAM" id="MobiDB-lite"/>
    </source>
</evidence>